<dbReference type="eggNOG" id="COG1540">
    <property type="taxonomic scope" value="Bacteria"/>
</dbReference>
<name>E6X9V0_CELAD</name>
<dbReference type="RefSeq" id="WP_013552362.1">
    <property type="nucleotide sequence ID" value="NC_014934.1"/>
</dbReference>
<proteinExistence type="predicted"/>
<dbReference type="GO" id="GO:0005975">
    <property type="term" value="P:carbohydrate metabolic process"/>
    <property type="evidence" value="ECO:0007669"/>
    <property type="project" value="InterPro"/>
</dbReference>
<dbReference type="InterPro" id="IPR005501">
    <property type="entry name" value="LamB/YcsF/PxpA-like"/>
</dbReference>
<dbReference type="OrthoDB" id="9773478at2"/>
<dbReference type="NCBIfam" id="NF003814">
    <property type="entry name" value="PRK05406.1-3"/>
    <property type="match status" value="1"/>
</dbReference>
<sequence length="244" mass="27091">MKIDINSDVGEGVGNEKELLPLISSCNIACGGHAGDENSIREVIKIAKKNKVLIGAHPSYPDKVNFGRKTIVLSKEILIQSLQKQLQLFFSVANQENVTVHHIKAHGALYNDCAVNIDVAHAFLEAIIPFSNTLKLYVPYNSILAQEAVKKGISVAYEAFLDRNYNDDGSLVSRTQENALIENPQEVLRHLLCMLEEGKIKTVHNKLINCSSDTFCIHGDTVSALKILMYLHNELPNYNIQINP</sequence>
<reference evidence="1 2" key="1">
    <citation type="journal article" date="2010" name="Stand. Genomic Sci.">
        <title>Complete genome sequence of Cellulophaga algicola type strain (IC166).</title>
        <authorList>
            <person name="Abt B."/>
            <person name="Lu M."/>
            <person name="Misra M."/>
            <person name="Han C."/>
            <person name="Nolan M."/>
            <person name="Lucas S."/>
            <person name="Hammon N."/>
            <person name="Deshpande S."/>
            <person name="Cheng J.F."/>
            <person name="Tapia R."/>
            <person name="Goodwin L."/>
            <person name="Pitluck S."/>
            <person name="Liolios K."/>
            <person name="Pagani I."/>
            <person name="Ivanova N."/>
            <person name="Mavromatis K."/>
            <person name="Ovchinikova G."/>
            <person name="Pati A."/>
            <person name="Chen A."/>
            <person name="Palaniappan K."/>
            <person name="Land M."/>
            <person name="Hauser L."/>
            <person name="Chang Y.J."/>
            <person name="Jeffries C.D."/>
            <person name="Detter J.C."/>
            <person name="Brambilla E."/>
            <person name="Rohde M."/>
            <person name="Tindall B.J."/>
            <person name="Goker M."/>
            <person name="Woyke T."/>
            <person name="Bristow J."/>
            <person name="Eisen J.A."/>
            <person name="Markowitz V."/>
            <person name="Hugenholtz P."/>
            <person name="Kyrpides N.C."/>
            <person name="Klenk H.P."/>
            <person name="Lapidus A."/>
        </authorList>
    </citation>
    <scope>NUCLEOTIDE SEQUENCE [LARGE SCALE GENOMIC DNA]</scope>
    <source>
        <strain evidence="2">DSM 14237 / IC166 / ACAM 630</strain>
    </source>
</reference>
<dbReference type="SUPFAM" id="SSF88713">
    <property type="entry name" value="Glycoside hydrolase/deacetylase"/>
    <property type="match status" value="1"/>
</dbReference>
<evidence type="ECO:0000313" key="2">
    <source>
        <dbReference type="Proteomes" id="UP000008634"/>
    </source>
</evidence>
<organism evidence="1 2">
    <name type="scientific">Cellulophaga algicola (strain DSM 14237 / IC166 / ACAM 630)</name>
    <dbReference type="NCBI Taxonomy" id="688270"/>
    <lineage>
        <taxon>Bacteria</taxon>
        <taxon>Pseudomonadati</taxon>
        <taxon>Bacteroidota</taxon>
        <taxon>Flavobacteriia</taxon>
        <taxon>Flavobacteriales</taxon>
        <taxon>Flavobacteriaceae</taxon>
        <taxon>Cellulophaga</taxon>
    </lineage>
</organism>
<dbReference type="CDD" id="cd10801">
    <property type="entry name" value="LamB_YcsF_like_1"/>
    <property type="match status" value="1"/>
</dbReference>
<dbReference type="Proteomes" id="UP000008634">
    <property type="component" value="Chromosome"/>
</dbReference>
<dbReference type="Pfam" id="PF03746">
    <property type="entry name" value="LamB_YcsF"/>
    <property type="match status" value="1"/>
</dbReference>
<dbReference type="AlphaFoldDB" id="E6X9V0"/>
<dbReference type="STRING" id="688270.Celal_3656"/>
<dbReference type="NCBIfam" id="NF003816">
    <property type="entry name" value="PRK05406.1-5"/>
    <property type="match status" value="1"/>
</dbReference>
<dbReference type="EMBL" id="CP002453">
    <property type="protein sequence ID" value="ADV50911.1"/>
    <property type="molecule type" value="Genomic_DNA"/>
</dbReference>
<protein>
    <submittedName>
        <fullName evidence="1">LamB/YcsF family protein</fullName>
    </submittedName>
</protein>
<dbReference type="PANTHER" id="PTHR30292:SF0">
    <property type="entry name" value="5-OXOPROLINASE SUBUNIT A"/>
    <property type="match status" value="1"/>
</dbReference>
<dbReference type="PANTHER" id="PTHR30292">
    <property type="entry name" value="UNCHARACTERIZED PROTEIN YBGL-RELATED"/>
    <property type="match status" value="1"/>
</dbReference>
<dbReference type="KEGG" id="cao:Celal_3656"/>
<keyword evidence="2" id="KW-1185">Reference proteome</keyword>
<dbReference type="InterPro" id="IPR011330">
    <property type="entry name" value="Glyco_hydro/deAcase_b/a-brl"/>
</dbReference>
<gene>
    <name evidence="1" type="ordered locus">Celal_3656</name>
</gene>
<dbReference type="HOGENOM" id="CLU_069535_0_0_10"/>
<evidence type="ECO:0000313" key="1">
    <source>
        <dbReference type="EMBL" id="ADV50911.1"/>
    </source>
</evidence>
<accession>E6X9V0</accession>
<dbReference type="Gene3D" id="3.20.20.370">
    <property type="entry name" value="Glycoside hydrolase/deacetylase"/>
    <property type="match status" value="1"/>
</dbReference>